<sequence>MTIGISLLMSAMFMTLRHSWGRLFTNDEAVVSLVADVLPIAALFQVFDGAVGVTGGIMRARGIQLVGAMLNISGYYVVGIPLGLWLAFTRHMGLKGLWYGLTVSLIYCSVVASYLCLTTDWDREVEKVAVRLKEEERLRHVDTLKADDGGERGDIVAE</sequence>
<keyword evidence="2" id="KW-0472">Membrane</keyword>
<evidence type="ECO:0008006" key="5">
    <source>
        <dbReference type="Google" id="ProtNLM"/>
    </source>
</evidence>
<proteinExistence type="inferred from homology"/>
<comment type="similarity">
    <text evidence="1">Belongs to the multi antimicrobial extrusion (MATE) (TC 2.A.66.1) family.</text>
</comment>
<keyword evidence="2" id="KW-0812">Transmembrane</keyword>
<name>A0A8H5CAI5_9AGAR</name>
<evidence type="ECO:0000256" key="2">
    <source>
        <dbReference type="SAM" id="Phobius"/>
    </source>
</evidence>
<protein>
    <recommendedName>
        <fullName evidence="5">Multidrug and toxin extrusion protein</fullName>
    </recommendedName>
</protein>
<evidence type="ECO:0000313" key="3">
    <source>
        <dbReference type="EMBL" id="KAF5338149.1"/>
    </source>
</evidence>
<dbReference type="Proteomes" id="UP000541558">
    <property type="component" value="Unassembled WGS sequence"/>
</dbReference>
<keyword evidence="2" id="KW-1133">Transmembrane helix</keyword>
<dbReference type="GO" id="GO:0016020">
    <property type="term" value="C:membrane"/>
    <property type="evidence" value="ECO:0007669"/>
    <property type="project" value="InterPro"/>
</dbReference>
<comment type="caution">
    <text evidence="3">The sequence shown here is derived from an EMBL/GenBank/DDBJ whole genome shotgun (WGS) entry which is preliminary data.</text>
</comment>
<evidence type="ECO:0000313" key="4">
    <source>
        <dbReference type="Proteomes" id="UP000541558"/>
    </source>
</evidence>
<dbReference type="OrthoDB" id="2126698at2759"/>
<dbReference type="GO" id="GO:0015297">
    <property type="term" value="F:antiporter activity"/>
    <property type="evidence" value="ECO:0007669"/>
    <property type="project" value="InterPro"/>
</dbReference>
<accession>A0A8H5CAI5</accession>
<dbReference type="PANTHER" id="PTHR11206">
    <property type="entry name" value="MULTIDRUG RESISTANCE PROTEIN"/>
    <property type="match status" value="1"/>
</dbReference>
<keyword evidence="4" id="KW-1185">Reference proteome</keyword>
<dbReference type="EMBL" id="JAACJK010000017">
    <property type="protein sequence ID" value="KAF5338149.1"/>
    <property type="molecule type" value="Genomic_DNA"/>
</dbReference>
<dbReference type="Pfam" id="PF01554">
    <property type="entry name" value="MatE"/>
    <property type="match status" value="1"/>
</dbReference>
<feature type="transmembrane region" description="Helical" evidence="2">
    <location>
        <begin position="97"/>
        <end position="117"/>
    </location>
</feature>
<dbReference type="AlphaFoldDB" id="A0A8H5CAI5"/>
<gene>
    <name evidence="3" type="ORF">D9611_014564</name>
</gene>
<reference evidence="3 4" key="1">
    <citation type="journal article" date="2020" name="ISME J.">
        <title>Uncovering the hidden diversity of litter-decomposition mechanisms in mushroom-forming fungi.</title>
        <authorList>
            <person name="Floudas D."/>
            <person name="Bentzer J."/>
            <person name="Ahren D."/>
            <person name="Johansson T."/>
            <person name="Persson P."/>
            <person name="Tunlid A."/>
        </authorList>
    </citation>
    <scope>NUCLEOTIDE SEQUENCE [LARGE SCALE GENOMIC DNA]</scope>
    <source>
        <strain evidence="3 4">CBS 175.51</strain>
    </source>
</reference>
<dbReference type="GO" id="GO:0042910">
    <property type="term" value="F:xenobiotic transmembrane transporter activity"/>
    <property type="evidence" value="ECO:0007669"/>
    <property type="project" value="InterPro"/>
</dbReference>
<feature type="transmembrane region" description="Helical" evidence="2">
    <location>
        <begin position="65"/>
        <end position="85"/>
    </location>
</feature>
<dbReference type="InterPro" id="IPR002528">
    <property type="entry name" value="MATE_fam"/>
</dbReference>
<organism evidence="3 4">
    <name type="scientific">Ephemerocybe angulata</name>
    <dbReference type="NCBI Taxonomy" id="980116"/>
    <lineage>
        <taxon>Eukaryota</taxon>
        <taxon>Fungi</taxon>
        <taxon>Dikarya</taxon>
        <taxon>Basidiomycota</taxon>
        <taxon>Agaricomycotina</taxon>
        <taxon>Agaricomycetes</taxon>
        <taxon>Agaricomycetidae</taxon>
        <taxon>Agaricales</taxon>
        <taxon>Agaricineae</taxon>
        <taxon>Psathyrellaceae</taxon>
        <taxon>Ephemerocybe</taxon>
    </lineage>
</organism>
<evidence type="ECO:0000256" key="1">
    <source>
        <dbReference type="ARBA" id="ARBA00010199"/>
    </source>
</evidence>